<dbReference type="SMART" id="SM00646">
    <property type="entry name" value="Ami_3"/>
    <property type="match status" value="1"/>
</dbReference>
<dbReference type="GO" id="GO:0009253">
    <property type="term" value="P:peptidoglycan catabolic process"/>
    <property type="evidence" value="ECO:0007669"/>
    <property type="project" value="InterPro"/>
</dbReference>
<keyword evidence="5" id="KW-1185">Reference proteome</keyword>
<evidence type="ECO:0000256" key="1">
    <source>
        <dbReference type="ARBA" id="ARBA00022801"/>
    </source>
</evidence>
<comment type="caution">
    <text evidence="4">The sequence shown here is derived from an EMBL/GenBank/DDBJ whole genome shotgun (WGS) entry which is preliminary data.</text>
</comment>
<dbReference type="EMBL" id="JALPRK010000004">
    <property type="protein sequence ID" value="MCK8486944.1"/>
    <property type="molecule type" value="Genomic_DNA"/>
</dbReference>
<sequence>MGRSGKVAYFITFLGIVIVLLSFGGLITFGGEDTLGSGHRFLSSAPATGEEVPVPSRSDGKYRIIIDPGHGGKDPGASSVSGREEKEFTLALAQKVVDLLRQDSRFEPYLTRTSDEFIELEDRSKVASDLHADALVSLHGNTYEGPENVSGTETYYYAEGDGSRELAEDIHQHLIEALDFRDRGVRQEDWKVLRTSEVPAVLAEIGFLTNAENESFLYSEAGQDKAAQAIVEALEEYFRK</sequence>
<evidence type="ECO:0000259" key="3">
    <source>
        <dbReference type="SMART" id="SM00646"/>
    </source>
</evidence>
<protein>
    <submittedName>
        <fullName evidence="4">N-acetylmuramoyl-L-alanine amidase</fullName>
    </submittedName>
</protein>
<dbReference type="Proteomes" id="UP001139534">
    <property type="component" value="Unassembled WGS sequence"/>
</dbReference>
<dbReference type="Pfam" id="PF01520">
    <property type="entry name" value="Amidase_3"/>
    <property type="match status" value="1"/>
</dbReference>
<dbReference type="RefSeq" id="WP_248551146.1">
    <property type="nucleotide sequence ID" value="NZ_JALPRK010000004.1"/>
</dbReference>
<evidence type="ECO:0000256" key="2">
    <source>
        <dbReference type="SAM" id="Phobius"/>
    </source>
</evidence>
<dbReference type="InterPro" id="IPR050695">
    <property type="entry name" value="N-acetylmuramoyl_amidase_3"/>
</dbReference>
<name>A0A9X1XX48_9BACL</name>
<feature type="transmembrane region" description="Helical" evidence="2">
    <location>
        <begin position="7"/>
        <end position="30"/>
    </location>
</feature>
<organism evidence="4 5">
    <name type="scientific">Paenibacillus mellifer</name>
    <dbReference type="NCBI Taxonomy" id="2937794"/>
    <lineage>
        <taxon>Bacteria</taxon>
        <taxon>Bacillati</taxon>
        <taxon>Bacillota</taxon>
        <taxon>Bacilli</taxon>
        <taxon>Bacillales</taxon>
        <taxon>Paenibacillaceae</taxon>
        <taxon>Paenibacillus</taxon>
    </lineage>
</organism>
<dbReference type="InterPro" id="IPR002508">
    <property type="entry name" value="MurNAc-LAA_cat"/>
</dbReference>
<dbReference type="CDD" id="cd02696">
    <property type="entry name" value="MurNAc-LAA"/>
    <property type="match status" value="1"/>
</dbReference>
<keyword evidence="2" id="KW-0812">Transmembrane</keyword>
<evidence type="ECO:0000313" key="5">
    <source>
        <dbReference type="Proteomes" id="UP001139534"/>
    </source>
</evidence>
<dbReference type="AlphaFoldDB" id="A0A9X1XX48"/>
<accession>A0A9X1XX48</accession>
<dbReference type="GO" id="GO:0030288">
    <property type="term" value="C:outer membrane-bounded periplasmic space"/>
    <property type="evidence" value="ECO:0007669"/>
    <property type="project" value="TreeGrafter"/>
</dbReference>
<dbReference type="GO" id="GO:0008745">
    <property type="term" value="F:N-acetylmuramoyl-L-alanine amidase activity"/>
    <property type="evidence" value="ECO:0007669"/>
    <property type="project" value="InterPro"/>
</dbReference>
<evidence type="ECO:0000313" key="4">
    <source>
        <dbReference type="EMBL" id="MCK8486944.1"/>
    </source>
</evidence>
<gene>
    <name evidence="4" type="ORF">M0651_07105</name>
</gene>
<keyword evidence="1" id="KW-0378">Hydrolase</keyword>
<dbReference type="Gene3D" id="3.40.630.40">
    <property type="entry name" value="Zn-dependent exopeptidases"/>
    <property type="match status" value="1"/>
</dbReference>
<dbReference type="PANTHER" id="PTHR30404:SF0">
    <property type="entry name" value="N-ACETYLMURAMOYL-L-ALANINE AMIDASE AMIC"/>
    <property type="match status" value="1"/>
</dbReference>
<feature type="domain" description="MurNAc-LAA" evidence="3">
    <location>
        <begin position="124"/>
        <end position="235"/>
    </location>
</feature>
<dbReference type="PANTHER" id="PTHR30404">
    <property type="entry name" value="N-ACETYLMURAMOYL-L-ALANINE AMIDASE"/>
    <property type="match status" value="1"/>
</dbReference>
<dbReference type="SUPFAM" id="SSF53187">
    <property type="entry name" value="Zn-dependent exopeptidases"/>
    <property type="match status" value="1"/>
</dbReference>
<reference evidence="4" key="1">
    <citation type="submission" date="2022-04" db="EMBL/GenBank/DDBJ databases">
        <authorList>
            <person name="Seo M.-J."/>
        </authorList>
    </citation>
    <scope>NUCLEOTIDE SEQUENCE</scope>
    <source>
        <strain evidence="4">MBLB2552</strain>
    </source>
</reference>
<keyword evidence="2" id="KW-0472">Membrane</keyword>
<proteinExistence type="predicted"/>
<keyword evidence="2" id="KW-1133">Transmembrane helix</keyword>